<dbReference type="CDD" id="cd02869">
    <property type="entry name" value="PseudoU_synth_RluA_like"/>
    <property type="match status" value="1"/>
</dbReference>
<dbReference type="GO" id="GO:0009982">
    <property type="term" value="F:pseudouridine synthase activity"/>
    <property type="evidence" value="ECO:0007669"/>
    <property type="project" value="InterPro"/>
</dbReference>
<reference evidence="6" key="1">
    <citation type="journal article" date="2021" name="PeerJ">
        <title>Extensive microbial diversity within the chicken gut microbiome revealed by metagenomics and culture.</title>
        <authorList>
            <person name="Gilroy R."/>
            <person name="Ravi A."/>
            <person name="Getino M."/>
            <person name="Pursley I."/>
            <person name="Horton D.L."/>
            <person name="Alikhan N.F."/>
            <person name="Baker D."/>
            <person name="Gharbi K."/>
            <person name="Hall N."/>
            <person name="Watson M."/>
            <person name="Adriaenssens E.M."/>
            <person name="Foster-Nyarko E."/>
            <person name="Jarju S."/>
            <person name="Secka A."/>
            <person name="Antonio M."/>
            <person name="Oren A."/>
            <person name="Chaudhuri R.R."/>
            <person name="La Ragione R."/>
            <person name="Hildebrand F."/>
            <person name="Pallen M.J."/>
        </authorList>
    </citation>
    <scope>NUCLEOTIDE SEQUENCE</scope>
    <source>
        <strain evidence="6">CHK179-7159</strain>
    </source>
</reference>
<dbReference type="AlphaFoldDB" id="A0A9D2I4R2"/>
<evidence type="ECO:0000313" key="7">
    <source>
        <dbReference type="Proteomes" id="UP000886858"/>
    </source>
</evidence>
<dbReference type="GO" id="GO:0140098">
    <property type="term" value="F:catalytic activity, acting on RNA"/>
    <property type="evidence" value="ECO:0007669"/>
    <property type="project" value="UniProtKB-ARBA"/>
</dbReference>
<evidence type="ECO:0000313" key="6">
    <source>
        <dbReference type="EMBL" id="HJA91548.1"/>
    </source>
</evidence>
<dbReference type="GO" id="GO:0003723">
    <property type="term" value="F:RNA binding"/>
    <property type="evidence" value="ECO:0007669"/>
    <property type="project" value="InterPro"/>
</dbReference>
<comment type="caution">
    <text evidence="6">The sequence shown here is derived from an EMBL/GenBank/DDBJ whole genome shotgun (WGS) entry which is preliminary data.</text>
</comment>
<dbReference type="Proteomes" id="UP000886858">
    <property type="component" value="Unassembled WGS sequence"/>
</dbReference>
<dbReference type="GO" id="GO:0000455">
    <property type="term" value="P:enzyme-directed rRNA pseudouridine synthesis"/>
    <property type="evidence" value="ECO:0007669"/>
    <property type="project" value="TreeGrafter"/>
</dbReference>
<dbReference type="Gene3D" id="3.30.2350.10">
    <property type="entry name" value="Pseudouridine synthase"/>
    <property type="match status" value="1"/>
</dbReference>
<evidence type="ECO:0000256" key="2">
    <source>
        <dbReference type="ARBA" id="ARBA00010876"/>
    </source>
</evidence>
<dbReference type="Pfam" id="PF00849">
    <property type="entry name" value="PseudoU_synth_2"/>
    <property type="match status" value="1"/>
</dbReference>
<dbReference type="PANTHER" id="PTHR21600">
    <property type="entry name" value="MITOCHONDRIAL RNA PSEUDOURIDINE SYNTHASE"/>
    <property type="match status" value="1"/>
</dbReference>
<comment type="catalytic activity">
    <reaction evidence="1">
        <text>a uridine in RNA = a pseudouridine in RNA</text>
        <dbReference type="Rhea" id="RHEA:48348"/>
        <dbReference type="Rhea" id="RHEA-COMP:12068"/>
        <dbReference type="Rhea" id="RHEA-COMP:12069"/>
        <dbReference type="ChEBI" id="CHEBI:65314"/>
        <dbReference type="ChEBI" id="CHEBI:65315"/>
    </reaction>
</comment>
<evidence type="ECO:0000259" key="5">
    <source>
        <dbReference type="Pfam" id="PF00849"/>
    </source>
</evidence>
<dbReference type="PANTHER" id="PTHR21600:SF87">
    <property type="entry name" value="RNA PSEUDOURIDYLATE SYNTHASE DOMAIN-CONTAINING PROTEIN 1"/>
    <property type="match status" value="1"/>
</dbReference>
<evidence type="ECO:0000256" key="3">
    <source>
        <dbReference type="ARBA" id="ARBA00031870"/>
    </source>
</evidence>
<accession>A0A9D2I4R2</accession>
<reference evidence="6" key="2">
    <citation type="submission" date="2021-04" db="EMBL/GenBank/DDBJ databases">
        <authorList>
            <person name="Gilroy R."/>
        </authorList>
    </citation>
    <scope>NUCLEOTIDE SEQUENCE</scope>
    <source>
        <strain evidence="6">CHK179-7159</strain>
    </source>
</reference>
<evidence type="ECO:0000256" key="4">
    <source>
        <dbReference type="ARBA" id="ARBA00033164"/>
    </source>
</evidence>
<sequence>MKTKILAEDDQILVCFKPAGLAVQSARPGEVDMVSELKNYLAASQKKQEPRKRGKTAPYLGLVHRLDQPVSGILVFAKTPGAAAALSRQASGSDASENGAGKAACRNHMEKEYRALVFVEEGAFLPEPGTERALVDFLKKEPGQNLSRVVPAGTTGAKRASLSFRTVEEAGEAENCYASLSVRLHTGRHHQIRVQLAHAGLPLLGDARYGSARSREASARLGIRSICLCACRLCFYHPVTGERMEFKTTEYPWTDILTRCGKAG</sequence>
<feature type="domain" description="Pseudouridine synthase RsuA/RluA-like" evidence="5">
    <location>
        <begin position="12"/>
        <end position="198"/>
    </location>
</feature>
<proteinExistence type="inferred from homology"/>
<gene>
    <name evidence="6" type="ORF">H9717_00230</name>
</gene>
<evidence type="ECO:0000256" key="1">
    <source>
        <dbReference type="ARBA" id="ARBA00000073"/>
    </source>
</evidence>
<dbReference type="InterPro" id="IPR050188">
    <property type="entry name" value="RluA_PseudoU_synthase"/>
</dbReference>
<dbReference type="EMBL" id="DWYY01000003">
    <property type="protein sequence ID" value="HJA91548.1"/>
    <property type="molecule type" value="Genomic_DNA"/>
</dbReference>
<dbReference type="PROSITE" id="PS01129">
    <property type="entry name" value="PSI_RLU"/>
    <property type="match status" value="1"/>
</dbReference>
<name>A0A9D2I4R2_9FIRM</name>
<dbReference type="InterPro" id="IPR006145">
    <property type="entry name" value="PsdUridine_synth_RsuA/RluA"/>
</dbReference>
<organism evidence="6 7">
    <name type="scientific">Candidatus Eisenbergiella merdipullorum</name>
    <dbReference type="NCBI Taxonomy" id="2838553"/>
    <lineage>
        <taxon>Bacteria</taxon>
        <taxon>Bacillati</taxon>
        <taxon>Bacillota</taxon>
        <taxon>Clostridia</taxon>
        <taxon>Lachnospirales</taxon>
        <taxon>Lachnospiraceae</taxon>
        <taxon>Eisenbergiella</taxon>
    </lineage>
</organism>
<dbReference type="InterPro" id="IPR020103">
    <property type="entry name" value="PsdUridine_synth_cat_dom_sf"/>
</dbReference>
<protein>
    <recommendedName>
        <fullName evidence="3">RNA pseudouridylate synthase</fullName>
    </recommendedName>
    <alternativeName>
        <fullName evidence="4">RNA-uridine isomerase</fullName>
    </alternativeName>
</protein>
<dbReference type="InterPro" id="IPR006224">
    <property type="entry name" value="PsdUridine_synth_RluA-like_CS"/>
</dbReference>
<dbReference type="SUPFAM" id="SSF55120">
    <property type="entry name" value="Pseudouridine synthase"/>
    <property type="match status" value="1"/>
</dbReference>
<comment type="similarity">
    <text evidence="2">Belongs to the pseudouridine synthase RluA family.</text>
</comment>